<organism evidence="4 5">
    <name type="scientific">Streptomyces spirodelae</name>
    <dbReference type="NCBI Taxonomy" id="2812904"/>
    <lineage>
        <taxon>Bacteria</taxon>
        <taxon>Bacillati</taxon>
        <taxon>Actinomycetota</taxon>
        <taxon>Actinomycetes</taxon>
        <taxon>Kitasatosporales</taxon>
        <taxon>Streptomycetaceae</taxon>
        <taxon>Streptomyces</taxon>
    </lineage>
</organism>
<evidence type="ECO:0000256" key="2">
    <source>
        <dbReference type="SAM" id="MobiDB-lite"/>
    </source>
</evidence>
<dbReference type="InterPro" id="IPR000014">
    <property type="entry name" value="PAS"/>
</dbReference>
<dbReference type="SUPFAM" id="SSF55785">
    <property type="entry name" value="PYP-like sensor domain (PAS domain)"/>
    <property type="match status" value="1"/>
</dbReference>
<protein>
    <submittedName>
        <fullName evidence="4">SpoIIE family protein phosphatase</fullName>
    </submittedName>
</protein>
<feature type="domain" description="PAC" evidence="3">
    <location>
        <begin position="197"/>
        <end position="249"/>
    </location>
</feature>
<keyword evidence="5" id="KW-1185">Reference proteome</keyword>
<evidence type="ECO:0000313" key="4">
    <source>
        <dbReference type="EMBL" id="MBO8187849.1"/>
    </source>
</evidence>
<dbReference type="PROSITE" id="PS50113">
    <property type="entry name" value="PAC"/>
    <property type="match status" value="1"/>
</dbReference>
<dbReference type="SMART" id="SM00331">
    <property type="entry name" value="PP2C_SIG"/>
    <property type="match status" value="1"/>
</dbReference>
<dbReference type="Gene3D" id="2.10.70.100">
    <property type="match status" value="1"/>
</dbReference>
<dbReference type="EMBL" id="JAFFZN010000019">
    <property type="protein sequence ID" value="MBO8187849.1"/>
    <property type="molecule type" value="Genomic_DNA"/>
</dbReference>
<evidence type="ECO:0000313" key="5">
    <source>
        <dbReference type="Proteomes" id="UP001518976"/>
    </source>
</evidence>
<dbReference type="RefSeq" id="WP_209266653.1">
    <property type="nucleotide sequence ID" value="NZ_JAFFZN010000019.1"/>
</dbReference>
<dbReference type="InterPro" id="IPR001610">
    <property type="entry name" value="PAC"/>
</dbReference>
<dbReference type="Proteomes" id="UP001518976">
    <property type="component" value="Unassembled WGS sequence"/>
</dbReference>
<dbReference type="NCBIfam" id="TIGR00229">
    <property type="entry name" value="sensory_box"/>
    <property type="match status" value="1"/>
</dbReference>
<dbReference type="SUPFAM" id="SSF81606">
    <property type="entry name" value="PP2C-like"/>
    <property type="match status" value="1"/>
</dbReference>
<name>A0ABS3WXI4_9ACTN</name>
<dbReference type="SMART" id="SM00086">
    <property type="entry name" value="PAC"/>
    <property type="match status" value="1"/>
</dbReference>
<feature type="region of interest" description="Disordered" evidence="2">
    <location>
        <begin position="86"/>
        <end position="132"/>
    </location>
</feature>
<gene>
    <name evidence="4" type="ORF">JW592_20625</name>
</gene>
<dbReference type="Gene3D" id="3.60.40.10">
    <property type="entry name" value="PPM-type phosphatase domain"/>
    <property type="match status" value="1"/>
</dbReference>
<evidence type="ECO:0000259" key="3">
    <source>
        <dbReference type="PROSITE" id="PS50113"/>
    </source>
</evidence>
<dbReference type="CDD" id="cd00130">
    <property type="entry name" value="PAS"/>
    <property type="match status" value="1"/>
</dbReference>
<dbReference type="InterPro" id="IPR052016">
    <property type="entry name" value="Bact_Sigma-Reg"/>
</dbReference>
<reference evidence="4 5" key="1">
    <citation type="submission" date="2021-02" db="EMBL/GenBank/DDBJ databases">
        <title>Streptomyces spirodelae sp. nov., isolated from duckweed.</title>
        <authorList>
            <person name="Saimee Y."/>
            <person name="Duangmal K."/>
        </authorList>
    </citation>
    <scope>NUCLEOTIDE SEQUENCE [LARGE SCALE GENOMIC DNA]</scope>
    <source>
        <strain evidence="4 5">DW4-2</strain>
    </source>
</reference>
<dbReference type="PANTHER" id="PTHR43156">
    <property type="entry name" value="STAGE II SPORULATION PROTEIN E-RELATED"/>
    <property type="match status" value="1"/>
</dbReference>
<dbReference type="InterPro" id="IPR013655">
    <property type="entry name" value="PAS_fold_3"/>
</dbReference>
<comment type="caution">
    <text evidence="4">The sequence shown here is derived from an EMBL/GenBank/DDBJ whole genome shotgun (WGS) entry which is preliminary data.</text>
</comment>
<dbReference type="Pfam" id="PF08447">
    <property type="entry name" value="PAS_3"/>
    <property type="match status" value="1"/>
</dbReference>
<evidence type="ECO:0000256" key="1">
    <source>
        <dbReference type="ARBA" id="ARBA00022801"/>
    </source>
</evidence>
<dbReference type="Pfam" id="PF07228">
    <property type="entry name" value="SpoIIE"/>
    <property type="match status" value="1"/>
</dbReference>
<dbReference type="PANTHER" id="PTHR43156:SF2">
    <property type="entry name" value="STAGE II SPORULATION PROTEIN E"/>
    <property type="match status" value="1"/>
</dbReference>
<dbReference type="Gene3D" id="3.30.450.20">
    <property type="entry name" value="PAS domain"/>
    <property type="match status" value="1"/>
</dbReference>
<dbReference type="InterPro" id="IPR000700">
    <property type="entry name" value="PAS-assoc_C"/>
</dbReference>
<keyword evidence="1" id="KW-0378">Hydrolase</keyword>
<sequence length="525" mass="56157">MASHLHADRSAPQPPDPGTLDALISQARTLRGRLDAVRRGAGGSAGRGTEPDPGVAGADPRTRWQRALCELAVHQLDDLGSQLDQLRAGMPPEAPRAWPSADQPPGPTSERTPGAAYGTHPSPDRERPSELVGRVGSAEWNLLTDGVAWSPELFRIFGRTEEDGPLTLDELPSWVVPEDQTALATAFTDCLVDGRAIDREFRLVRPDGSVRTVHMVGEPVLDDDGGTASMWAVVRDVSELRRSEHAVHESRDHLQRERHIAQTERRLAVELQEAVLPPWRGSLRFPHGDERVTGALDLAAHYLPSASSALIGGDWYDAMELPDGATLLTAGDLTGHGVTATSGMAMLLGAVRGMALAGVRPDALIEHLNQLLDSSAQPSLGSALCCRYEPRSCTLTWAQAGHPAPLLFRDGAGRVLRRPEGVLLGVTSGATYEQRTERLRPGDLLVLHTDGLAPDDAQEAPTGAEPGDGVPRKPGLHAGSARMLGLAARFATAGSAQECVRVVAEEFADREREDDACVLVARVTP</sequence>
<accession>A0ABS3WXI4</accession>
<feature type="region of interest" description="Disordered" evidence="2">
    <location>
        <begin position="453"/>
        <end position="476"/>
    </location>
</feature>
<dbReference type="InterPro" id="IPR036457">
    <property type="entry name" value="PPM-type-like_dom_sf"/>
</dbReference>
<dbReference type="InterPro" id="IPR035965">
    <property type="entry name" value="PAS-like_dom_sf"/>
</dbReference>
<dbReference type="InterPro" id="IPR001932">
    <property type="entry name" value="PPM-type_phosphatase-like_dom"/>
</dbReference>
<feature type="region of interest" description="Disordered" evidence="2">
    <location>
        <begin position="1"/>
        <end position="59"/>
    </location>
</feature>
<proteinExistence type="predicted"/>